<reference evidence="3" key="1">
    <citation type="submission" date="2019-08" db="EMBL/GenBank/DDBJ databases">
        <title>The improved chromosome-level genome for the pearl oyster Pinctada fucata martensii using PacBio sequencing and Hi-C.</title>
        <authorList>
            <person name="Zheng Z."/>
        </authorList>
    </citation>
    <scope>NUCLEOTIDE SEQUENCE</scope>
    <source>
        <strain evidence="3">ZZ-2019</strain>
        <tissue evidence="3">Adductor muscle</tissue>
    </source>
</reference>
<evidence type="ECO:0000313" key="3">
    <source>
        <dbReference type="EMBL" id="KAK3086882.1"/>
    </source>
</evidence>
<dbReference type="Proteomes" id="UP001186944">
    <property type="component" value="Unassembled WGS sequence"/>
</dbReference>
<evidence type="ECO:0000256" key="1">
    <source>
        <dbReference type="ARBA" id="ARBA00005291"/>
    </source>
</evidence>
<dbReference type="InterPro" id="IPR012577">
    <property type="entry name" value="NIPSNAP"/>
</dbReference>
<proteinExistence type="inferred from homology"/>
<accession>A0AA88XKC6</accession>
<sequence>MPPHARTTQGINGTGHIPITDQSSIVQLVRKFSTTAALNKVYEWRAYSVEPKEFKSFIELTSQWIHLRTNHSPLVGYWISEIGGINDVVHLWEYDNLDQRAAVRLALSQDQHWISNYISKMTPMLARQENSLLQLVGPDNLSQPDIKGVYEIQQFSSSESLEGLQGKKRGDAKLLGTFQGITGPMGTAYQLWYHQSPNHYMHNITSSNATSNVPGHSRLLLPTAWSPLK</sequence>
<dbReference type="PANTHER" id="PTHR21017:SF19">
    <property type="entry name" value="PROTEIN NIPSNAP HOMOLOG 3B"/>
    <property type="match status" value="1"/>
</dbReference>
<comment type="caution">
    <text evidence="3">The sequence shown here is derived from an EMBL/GenBank/DDBJ whole genome shotgun (WGS) entry which is preliminary data.</text>
</comment>
<dbReference type="Gene3D" id="3.30.70.100">
    <property type="match status" value="1"/>
</dbReference>
<dbReference type="Pfam" id="PF07978">
    <property type="entry name" value="NIPSNAP"/>
    <property type="match status" value="1"/>
</dbReference>
<gene>
    <name evidence="3" type="ORF">FSP39_024856</name>
</gene>
<dbReference type="EMBL" id="VSWD01000012">
    <property type="protein sequence ID" value="KAK3086882.1"/>
    <property type="molecule type" value="Genomic_DNA"/>
</dbReference>
<dbReference type="InterPro" id="IPR051557">
    <property type="entry name" value="NipSnap_domain"/>
</dbReference>
<dbReference type="PANTHER" id="PTHR21017">
    <property type="entry name" value="NIPSNAP-RELATED"/>
    <property type="match status" value="1"/>
</dbReference>
<organism evidence="3 4">
    <name type="scientific">Pinctada imbricata</name>
    <name type="common">Atlantic pearl-oyster</name>
    <name type="synonym">Pinctada martensii</name>
    <dbReference type="NCBI Taxonomy" id="66713"/>
    <lineage>
        <taxon>Eukaryota</taxon>
        <taxon>Metazoa</taxon>
        <taxon>Spiralia</taxon>
        <taxon>Lophotrochozoa</taxon>
        <taxon>Mollusca</taxon>
        <taxon>Bivalvia</taxon>
        <taxon>Autobranchia</taxon>
        <taxon>Pteriomorphia</taxon>
        <taxon>Pterioida</taxon>
        <taxon>Pterioidea</taxon>
        <taxon>Pteriidae</taxon>
        <taxon>Pinctada</taxon>
    </lineage>
</organism>
<keyword evidence="4" id="KW-1185">Reference proteome</keyword>
<dbReference type="SUPFAM" id="SSF54909">
    <property type="entry name" value="Dimeric alpha+beta barrel"/>
    <property type="match status" value="1"/>
</dbReference>
<dbReference type="GO" id="GO:0000423">
    <property type="term" value="P:mitophagy"/>
    <property type="evidence" value="ECO:0007669"/>
    <property type="project" value="UniProtKB-ARBA"/>
</dbReference>
<comment type="similarity">
    <text evidence="1">Belongs to the NipSnap family.</text>
</comment>
<dbReference type="AlphaFoldDB" id="A0AA88XKC6"/>
<evidence type="ECO:0000259" key="2">
    <source>
        <dbReference type="Pfam" id="PF07978"/>
    </source>
</evidence>
<evidence type="ECO:0000313" key="4">
    <source>
        <dbReference type="Proteomes" id="UP001186944"/>
    </source>
</evidence>
<name>A0AA88XKC6_PINIB</name>
<dbReference type="GO" id="GO:0005739">
    <property type="term" value="C:mitochondrion"/>
    <property type="evidence" value="ECO:0007669"/>
    <property type="project" value="TreeGrafter"/>
</dbReference>
<protein>
    <recommendedName>
        <fullName evidence="2">NIPSNAP domain-containing protein</fullName>
    </recommendedName>
</protein>
<dbReference type="InterPro" id="IPR011008">
    <property type="entry name" value="Dimeric_a/b-barrel"/>
</dbReference>
<feature type="domain" description="NIPSNAP" evidence="2">
    <location>
        <begin position="42"/>
        <end position="136"/>
    </location>
</feature>